<dbReference type="Pfam" id="PF08241">
    <property type="entry name" value="Methyltransf_11"/>
    <property type="match status" value="1"/>
</dbReference>
<sequence length="230" mass="25653">MANLLQSLRWKFVRTIYASHNDSAPVQDAIRRCLGELQDGDIGLNVGAGTTRLHQAIINYDLLPGPAIDCTGRAERLPFADNSFSVVISQETLEHVADPFEAVREICRTMRPGGVFYCQVPFVIGYHPGPTDYWRFTKEGIQRLVEQGGLLCESVAVTVGPGTGFYRILVEFFATVLSRPFPRVYLYVKGALALFFYPVKWLDGVLYNGKQVDRIAGGYYAIARKLPSPE</sequence>
<dbReference type="AlphaFoldDB" id="A0AAU7CM89"/>
<accession>A0AAU7CM89</accession>
<proteinExistence type="predicted"/>
<name>A0AAU7CM89_9BACT</name>
<feature type="domain" description="Methyltransferase type 11" evidence="1">
    <location>
        <begin position="71"/>
        <end position="118"/>
    </location>
</feature>
<dbReference type="SUPFAM" id="SSF53335">
    <property type="entry name" value="S-adenosyl-L-methionine-dependent methyltransferases"/>
    <property type="match status" value="1"/>
</dbReference>
<dbReference type="GO" id="GO:0008757">
    <property type="term" value="F:S-adenosylmethionine-dependent methyltransferase activity"/>
    <property type="evidence" value="ECO:0007669"/>
    <property type="project" value="InterPro"/>
</dbReference>
<keyword evidence="2" id="KW-0808">Transferase</keyword>
<evidence type="ECO:0000313" key="2">
    <source>
        <dbReference type="EMBL" id="XBH06168.1"/>
    </source>
</evidence>
<evidence type="ECO:0000259" key="1">
    <source>
        <dbReference type="Pfam" id="PF08241"/>
    </source>
</evidence>
<keyword evidence="2" id="KW-0489">Methyltransferase</keyword>
<dbReference type="RefSeq" id="WP_406699018.1">
    <property type="nucleotide sequence ID" value="NZ_CP155447.1"/>
</dbReference>
<organism evidence="2">
    <name type="scientific">Singulisphaera sp. Ch08</name>
    <dbReference type="NCBI Taxonomy" id="3120278"/>
    <lineage>
        <taxon>Bacteria</taxon>
        <taxon>Pseudomonadati</taxon>
        <taxon>Planctomycetota</taxon>
        <taxon>Planctomycetia</taxon>
        <taxon>Isosphaerales</taxon>
        <taxon>Isosphaeraceae</taxon>
        <taxon>Singulisphaera</taxon>
    </lineage>
</organism>
<dbReference type="CDD" id="cd02440">
    <property type="entry name" value="AdoMet_MTases"/>
    <property type="match status" value="1"/>
</dbReference>
<dbReference type="InterPro" id="IPR013216">
    <property type="entry name" value="Methyltransf_11"/>
</dbReference>
<dbReference type="InterPro" id="IPR029063">
    <property type="entry name" value="SAM-dependent_MTases_sf"/>
</dbReference>
<dbReference type="EMBL" id="CP155447">
    <property type="protein sequence ID" value="XBH06168.1"/>
    <property type="molecule type" value="Genomic_DNA"/>
</dbReference>
<dbReference type="Gene3D" id="3.40.50.150">
    <property type="entry name" value="Vaccinia Virus protein VP39"/>
    <property type="match status" value="1"/>
</dbReference>
<gene>
    <name evidence="2" type="ORF">V5E97_09065</name>
</gene>
<reference evidence="2" key="1">
    <citation type="submission" date="2024-05" db="EMBL/GenBank/DDBJ databases">
        <title>Planctomycetes of the genus Singulisphaera possess chitinolytic capabilities.</title>
        <authorList>
            <person name="Ivanova A."/>
        </authorList>
    </citation>
    <scope>NUCLEOTIDE SEQUENCE</scope>
    <source>
        <strain evidence="2">Ch08T</strain>
    </source>
</reference>
<dbReference type="GO" id="GO:0032259">
    <property type="term" value="P:methylation"/>
    <property type="evidence" value="ECO:0007669"/>
    <property type="project" value="UniProtKB-KW"/>
</dbReference>
<protein>
    <submittedName>
        <fullName evidence="2">Class I SAM-dependent methyltransferase</fullName>
    </submittedName>
</protein>